<dbReference type="SUPFAM" id="SSF48371">
    <property type="entry name" value="ARM repeat"/>
    <property type="match status" value="1"/>
</dbReference>
<evidence type="ECO:0000256" key="4">
    <source>
        <dbReference type="ARBA" id="ARBA00023242"/>
    </source>
</evidence>
<dbReference type="InterPro" id="IPR016024">
    <property type="entry name" value="ARM-type_fold"/>
</dbReference>
<dbReference type="InterPro" id="IPR024679">
    <property type="entry name" value="Ipi1_N"/>
</dbReference>
<dbReference type="EMBL" id="ML977139">
    <property type="protein sequence ID" value="KAF1991666.1"/>
    <property type="molecule type" value="Genomic_DNA"/>
</dbReference>
<sequence>MGSSAKKKKEKKKDFQKPKLKVGKTKPKAENFTSTSFQAKSIVLKQQSLAVTAPSTSSQFLHHLSLLTSKSDTQRRDSLAYLTSTIAATPPGTPLPQPAPTIISIVEPMLTHPSNGVRQQALKLLISLPHTDIKSHVERLVLRTQAGMTNLSNDIRSFALDVLEWLLETAGDEVVCSPGGWAKTLDCFIGLLGLKKDAKASWTSTRTISSSGGGEKLYAKQLQTLALFVRVGLADRRDASAKGAAREDAWFPLRNTEQHMLPKVSNPYGYLNLFGIPRNDKTAMSEDVDDRRRIFVSTSQPTIMAAIYQAKGEGGEVGRAAAQLKKAVAGVMKGFDDI</sequence>
<dbReference type="GO" id="GO:0005634">
    <property type="term" value="C:nucleus"/>
    <property type="evidence" value="ECO:0007669"/>
    <property type="project" value="UniProtKB-SubCell"/>
</dbReference>
<evidence type="ECO:0000313" key="8">
    <source>
        <dbReference type="EMBL" id="KAF1991666.1"/>
    </source>
</evidence>
<comment type="similarity">
    <text evidence="3 5">Belongs to the IPI1/TEX10 family.</text>
</comment>
<dbReference type="Pfam" id="PF12333">
    <property type="entry name" value="Ipi1_N"/>
    <property type="match status" value="1"/>
</dbReference>
<dbReference type="AlphaFoldDB" id="A0A6G1HEJ9"/>
<keyword evidence="5" id="KW-0698">rRNA processing</keyword>
<feature type="compositionally biased region" description="Basic residues" evidence="6">
    <location>
        <begin position="1"/>
        <end position="11"/>
    </location>
</feature>
<evidence type="ECO:0000256" key="6">
    <source>
        <dbReference type="SAM" id="MobiDB-lite"/>
    </source>
</evidence>
<evidence type="ECO:0000256" key="3">
    <source>
        <dbReference type="ARBA" id="ARBA00006427"/>
    </source>
</evidence>
<evidence type="ECO:0000256" key="5">
    <source>
        <dbReference type="RuleBase" id="RU368021"/>
    </source>
</evidence>
<accession>A0A6G1HEJ9</accession>
<dbReference type="PANTHER" id="PTHR16056:SF2">
    <property type="entry name" value="TESTIS-EXPRESSED PROTEIN 10"/>
    <property type="match status" value="1"/>
</dbReference>
<dbReference type="GO" id="GO:0120330">
    <property type="term" value="C:rixosome complex"/>
    <property type="evidence" value="ECO:0007669"/>
    <property type="project" value="UniProtKB-UniRule"/>
</dbReference>
<keyword evidence="4 5" id="KW-0539">Nucleus</keyword>
<dbReference type="Gene3D" id="1.25.10.10">
    <property type="entry name" value="Leucine-rich Repeat Variant"/>
    <property type="match status" value="1"/>
</dbReference>
<feature type="domain" description="Pre-rRNA-processing protein Ipi1 N-terminal" evidence="7">
    <location>
        <begin position="132"/>
        <end position="228"/>
    </location>
</feature>
<dbReference type="InterPro" id="IPR011989">
    <property type="entry name" value="ARM-like"/>
</dbReference>
<evidence type="ECO:0000259" key="7">
    <source>
        <dbReference type="Pfam" id="PF12333"/>
    </source>
</evidence>
<dbReference type="Proteomes" id="UP000800041">
    <property type="component" value="Unassembled WGS sequence"/>
</dbReference>
<reference evidence="8" key="1">
    <citation type="journal article" date="2020" name="Stud. Mycol.">
        <title>101 Dothideomycetes genomes: a test case for predicting lifestyles and emergence of pathogens.</title>
        <authorList>
            <person name="Haridas S."/>
            <person name="Albert R."/>
            <person name="Binder M."/>
            <person name="Bloem J."/>
            <person name="Labutti K."/>
            <person name="Salamov A."/>
            <person name="Andreopoulos B."/>
            <person name="Baker S."/>
            <person name="Barry K."/>
            <person name="Bills G."/>
            <person name="Bluhm B."/>
            <person name="Cannon C."/>
            <person name="Castanera R."/>
            <person name="Culley D."/>
            <person name="Daum C."/>
            <person name="Ezra D."/>
            <person name="Gonzalez J."/>
            <person name="Henrissat B."/>
            <person name="Kuo A."/>
            <person name="Liang C."/>
            <person name="Lipzen A."/>
            <person name="Lutzoni F."/>
            <person name="Magnuson J."/>
            <person name="Mondo S."/>
            <person name="Nolan M."/>
            <person name="Ohm R."/>
            <person name="Pangilinan J."/>
            <person name="Park H.-J."/>
            <person name="Ramirez L."/>
            <person name="Alfaro M."/>
            <person name="Sun H."/>
            <person name="Tritt A."/>
            <person name="Yoshinaga Y."/>
            <person name="Zwiers L.-H."/>
            <person name="Turgeon B."/>
            <person name="Goodwin S."/>
            <person name="Spatafora J."/>
            <person name="Crous P."/>
            <person name="Grigoriev I."/>
        </authorList>
    </citation>
    <scope>NUCLEOTIDE SEQUENCE</scope>
    <source>
        <strain evidence="8">CBS 113979</strain>
    </source>
</reference>
<keyword evidence="9" id="KW-1185">Reference proteome</keyword>
<gene>
    <name evidence="8" type="ORF">K402DRAFT_346539</name>
</gene>
<comment type="subcellular location">
    <subcellularLocation>
        <location evidence="2 5">Nucleus</location>
    </subcellularLocation>
</comment>
<comment type="function">
    <text evidence="1 5">Component of the RIX1 complex required for processing of ITS2 sequences from 35S pre-rRNA.</text>
</comment>
<dbReference type="PANTHER" id="PTHR16056">
    <property type="entry name" value="REGULATOR OF MICROTUBULE DYNAMICS PROTEIN"/>
    <property type="match status" value="1"/>
</dbReference>
<dbReference type="GO" id="GO:0006364">
    <property type="term" value="P:rRNA processing"/>
    <property type="evidence" value="ECO:0007669"/>
    <property type="project" value="UniProtKB-UniRule"/>
</dbReference>
<evidence type="ECO:0000256" key="1">
    <source>
        <dbReference type="ARBA" id="ARBA00002355"/>
    </source>
</evidence>
<proteinExistence type="inferred from homology"/>
<comment type="subunit">
    <text evidence="5">Component of the RIX1 complex.</text>
</comment>
<keyword evidence="5" id="KW-0690">Ribosome biogenesis</keyword>
<feature type="region of interest" description="Disordered" evidence="6">
    <location>
        <begin position="1"/>
        <end position="27"/>
    </location>
</feature>
<dbReference type="OrthoDB" id="361362at2759"/>
<protein>
    <recommendedName>
        <fullName evidence="5">Pre-rRNA-processing protein</fullName>
    </recommendedName>
</protein>
<evidence type="ECO:0000256" key="2">
    <source>
        <dbReference type="ARBA" id="ARBA00004123"/>
    </source>
</evidence>
<evidence type="ECO:0000313" key="9">
    <source>
        <dbReference type="Proteomes" id="UP000800041"/>
    </source>
</evidence>
<organism evidence="8 9">
    <name type="scientific">Aulographum hederae CBS 113979</name>
    <dbReference type="NCBI Taxonomy" id="1176131"/>
    <lineage>
        <taxon>Eukaryota</taxon>
        <taxon>Fungi</taxon>
        <taxon>Dikarya</taxon>
        <taxon>Ascomycota</taxon>
        <taxon>Pezizomycotina</taxon>
        <taxon>Dothideomycetes</taxon>
        <taxon>Pleosporomycetidae</taxon>
        <taxon>Aulographales</taxon>
        <taxon>Aulographaceae</taxon>
    </lineage>
</organism>
<name>A0A6G1HEJ9_9PEZI</name>